<comment type="caution">
    <text evidence="2">The sequence shown here is derived from an EMBL/GenBank/DDBJ whole genome shotgun (WGS) entry which is preliminary data.</text>
</comment>
<proteinExistence type="predicted"/>
<dbReference type="Proteomes" id="UP001370758">
    <property type="component" value="Unassembled WGS sequence"/>
</dbReference>
<evidence type="ECO:0000313" key="2">
    <source>
        <dbReference type="EMBL" id="KAK6512466.1"/>
    </source>
</evidence>
<keyword evidence="3" id="KW-1185">Reference proteome</keyword>
<evidence type="ECO:0000313" key="3">
    <source>
        <dbReference type="Proteomes" id="UP001370758"/>
    </source>
</evidence>
<dbReference type="EMBL" id="JAVHJL010000001">
    <property type="protein sequence ID" value="KAK6512466.1"/>
    <property type="molecule type" value="Genomic_DNA"/>
</dbReference>
<dbReference type="InterPro" id="IPR052981">
    <property type="entry name" value="Ingression_C2_domain"/>
</dbReference>
<organism evidence="2 3">
    <name type="scientific">Arthrobotrys musiformis</name>
    <dbReference type="NCBI Taxonomy" id="47236"/>
    <lineage>
        <taxon>Eukaryota</taxon>
        <taxon>Fungi</taxon>
        <taxon>Dikarya</taxon>
        <taxon>Ascomycota</taxon>
        <taxon>Pezizomycotina</taxon>
        <taxon>Orbiliomycetes</taxon>
        <taxon>Orbiliales</taxon>
        <taxon>Orbiliaceae</taxon>
        <taxon>Arthrobotrys</taxon>
    </lineage>
</organism>
<dbReference type="AlphaFoldDB" id="A0AAV9WQF5"/>
<evidence type="ECO:0000256" key="1">
    <source>
        <dbReference type="SAM" id="MobiDB-lite"/>
    </source>
</evidence>
<feature type="compositionally biased region" description="Polar residues" evidence="1">
    <location>
        <begin position="201"/>
        <end position="210"/>
    </location>
</feature>
<evidence type="ECO:0008006" key="4">
    <source>
        <dbReference type="Google" id="ProtNLM"/>
    </source>
</evidence>
<accession>A0AAV9WQF5</accession>
<reference evidence="2 3" key="1">
    <citation type="submission" date="2023-08" db="EMBL/GenBank/DDBJ databases">
        <authorList>
            <person name="Palmer J.M."/>
        </authorList>
    </citation>
    <scope>NUCLEOTIDE SEQUENCE [LARGE SCALE GENOMIC DNA]</scope>
    <source>
        <strain evidence="2 3">TWF481</strain>
    </source>
</reference>
<sequence length="818" mass="90105">MKRTTSVRLQSNLTRANSGKDGRQLLDAIADTHYFISVPEERPSHSTFERGTKVGLFLKEDTGRIRVRFHDAANPKNCALSGDISVLRLEFGNDQECFVRAEIDYGEDQGVSLGSDWMVAAPDERNEGVHNWRPFCVDLYFWKHSMADYFVRIVEEYQKRLQTQKAQQAQAQAQAAAAATAAAEAKLKASSPIPEHPPSRTPSNRSTQLARTPEPEMQLKTRTSNIEDEDDEDMFKKNITSVDCLDSHNGEIFPIAGGIMECRVIKNQVKKTTKIRVTAPIEGGYLKLCYTLTDRSFPYQLPESTVQVRFMLVEKGITPTPGANIDDIIEATPLDSPIFQFEQDEHAQIFLECLRGEQLLLNSIVDWVRCTREAKEGETSTSGPHPANFTCADDRRVQLWENELGFINIVFHRQFHLVSAFVAPSTQVEAEAEASTLKVSGIKIRKLEQSPTLDAKEPWRTDGSPAVLKLRFAGPEHVVAFRDAVLRHRDATAMMYPEVAKTLAKSIAHENPGGSVPPPPPPEFRHHRAMSASGGLPPPPTSPPQQYPTSPQSPQPHQTSFSGYGLTHSQSVRMNRPPPLPMFPGQPGAYVPGSINSPRYNAQPSPMTGTFSPANIGTFPISAFPSPPNANATMPYQSPAAVATASLPQIQPMSNTGYFPATITPMTPGLPSGKFPPPLQTSMIITSSQAQAAQAAQQQPPSTPIREHMRKNSFATRPGDTIQESVQIEPVELPASFPDAPPYEAEPPRKEERESVVIRRFPKDEDIAEEDEDAIKSSGYNPLGGNVSIPIAPITARTATGGDREQGGKMSRVWKKLK</sequence>
<feature type="region of interest" description="Disordered" evidence="1">
    <location>
        <begin position="508"/>
        <end position="574"/>
    </location>
</feature>
<dbReference type="PANTHER" id="PTHR47052">
    <property type="entry name" value="CONSERVED SERINE PROLINE-RICH PROTEIN (AFU_ORTHOLOGUE AFUA_2G01790)"/>
    <property type="match status" value="1"/>
</dbReference>
<protein>
    <recommendedName>
        <fullName evidence="4">Telomeric single stranded DNA binding POT1/Cdc13 domain-containing protein</fullName>
    </recommendedName>
</protein>
<gene>
    <name evidence="2" type="ORF">TWF481_001352</name>
</gene>
<feature type="compositionally biased region" description="Basic and acidic residues" evidence="1">
    <location>
        <begin position="746"/>
        <end position="765"/>
    </location>
</feature>
<dbReference type="PANTHER" id="PTHR47052:SF3">
    <property type="entry name" value="INGRESSION PROTEIN 1"/>
    <property type="match status" value="1"/>
</dbReference>
<feature type="region of interest" description="Disordered" evidence="1">
    <location>
        <begin position="185"/>
        <end position="224"/>
    </location>
</feature>
<feature type="region of interest" description="Disordered" evidence="1">
    <location>
        <begin position="734"/>
        <end position="818"/>
    </location>
</feature>
<name>A0AAV9WQF5_9PEZI</name>
<feature type="compositionally biased region" description="Pro residues" evidence="1">
    <location>
        <begin position="536"/>
        <end position="554"/>
    </location>
</feature>